<dbReference type="InParanoid" id="G0PHN8"/>
<name>G0PHN8_CAEBE</name>
<protein>
    <recommendedName>
        <fullName evidence="3">Calpain catalytic domain-containing protein</fullName>
    </recommendedName>
</protein>
<gene>
    <name evidence="1" type="ORF">CAEBREN_15347</name>
</gene>
<dbReference type="HOGENOM" id="CLU_2560336_0_0_1"/>
<keyword evidence="2" id="KW-1185">Reference proteome</keyword>
<evidence type="ECO:0000313" key="1">
    <source>
        <dbReference type="EMBL" id="EGT56886.1"/>
    </source>
</evidence>
<proteinExistence type="predicted"/>
<dbReference type="AlphaFoldDB" id="G0PHN8"/>
<dbReference type="EMBL" id="GL380497">
    <property type="protein sequence ID" value="EGT56886.1"/>
    <property type="molecule type" value="Genomic_DNA"/>
</dbReference>
<organism evidence="2">
    <name type="scientific">Caenorhabditis brenneri</name>
    <name type="common">Nematode worm</name>
    <dbReference type="NCBI Taxonomy" id="135651"/>
    <lineage>
        <taxon>Eukaryota</taxon>
        <taxon>Metazoa</taxon>
        <taxon>Ecdysozoa</taxon>
        <taxon>Nematoda</taxon>
        <taxon>Chromadorea</taxon>
        <taxon>Rhabditida</taxon>
        <taxon>Rhabditina</taxon>
        <taxon>Rhabditomorpha</taxon>
        <taxon>Rhabditoidea</taxon>
        <taxon>Rhabditidae</taxon>
        <taxon>Peloderinae</taxon>
        <taxon>Caenorhabditis</taxon>
    </lineage>
</organism>
<reference evidence="2" key="1">
    <citation type="submission" date="2011-07" db="EMBL/GenBank/DDBJ databases">
        <authorList>
            <consortium name="Caenorhabditis brenneri Sequencing and Analysis Consortium"/>
            <person name="Wilson R.K."/>
        </authorList>
    </citation>
    <scope>NUCLEOTIDE SEQUENCE [LARGE SCALE GENOMIC DNA]</scope>
    <source>
        <strain evidence="2">PB2801</strain>
    </source>
</reference>
<dbReference type="OrthoDB" id="10559570at2759"/>
<evidence type="ECO:0008006" key="3">
    <source>
        <dbReference type="Google" id="ProtNLM"/>
    </source>
</evidence>
<evidence type="ECO:0000313" key="2">
    <source>
        <dbReference type="Proteomes" id="UP000008068"/>
    </source>
</evidence>
<dbReference type="Proteomes" id="UP000008068">
    <property type="component" value="Unassembled WGS sequence"/>
</dbReference>
<sequence length="82" mass="9454">MSYSIEFLPSKEEIFEKGNDECEAKAEIYKKRGGIYVDPDFPPTKETLGVVRDIETGELDLEKLDNPWLPLHKFCNFTRASI</sequence>
<accession>G0PHN8</accession>